<evidence type="ECO:0000256" key="3">
    <source>
        <dbReference type="SAM" id="MobiDB-lite"/>
    </source>
</evidence>
<dbReference type="Pfam" id="PF02298">
    <property type="entry name" value="Cu_bind_like"/>
    <property type="match status" value="1"/>
</dbReference>
<feature type="signal peptide" evidence="4">
    <location>
        <begin position="1"/>
        <end position="22"/>
    </location>
</feature>
<comment type="caution">
    <text evidence="6">The sequence shown here is derived from an EMBL/GenBank/DDBJ whole genome shotgun (WGS) entry which is preliminary data.</text>
</comment>
<keyword evidence="7" id="KW-1185">Reference proteome</keyword>
<dbReference type="InterPro" id="IPR003245">
    <property type="entry name" value="Phytocyanin_dom"/>
</dbReference>
<feature type="compositionally biased region" description="Pro residues" evidence="3">
    <location>
        <begin position="139"/>
        <end position="152"/>
    </location>
</feature>
<keyword evidence="4" id="KW-0732">Signal</keyword>
<feature type="region of interest" description="Disordered" evidence="3">
    <location>
        <begin position="139"/>
        <end position="166"/>
    </location>
</feature>
<gene>
    <name evidence="6" type="ORF">LSAT_V11C400196990</name>
</gene>
<evidence type="ECO:0000313" key="7">
    <source>
        <dbReference type="Proteomes" id="UP000235145"/>
    </source>
</evidence>
<dbReference type="AlphaFoldDB" id="A0A9R1XLB3"/>
<dbReference type="EMBL" id="NBSK02000004">
    <property type="protein sequence ID" value="KAJ0211727.1"/>
    <property type="molecule type" value="Genomic_DNA"/>
</dbReference>
<dbReference type="PANTHER" id="PTHR33021">
    <property type="entry name" value="BLUE COPPER PROTEIN"/>
    <property type="match status" value="1"/>
</dbReference>
<dbReference type="InterPro" id="IPR039391">
    <property type="entry name" value="Phytocyanin-like"/>
</dbReference>
<dbReference type="Gramene" id="rna-gnl|WGS:NBSK|LSAT_4X99860_mrna">
    <property type="protein sequence ID" value="cds-PLY88738.1"/>
    <property type="gene ID" value="gene-LSAT_4X99860"/>
</dbReference>
<keyword evidence="1" id="KW-1015">Disulfide bond</keyword>
<dbReference type="InterPro" id="IPR008972">
    <property type="entry name" value="Cupredoxin"/>
</dbReference>
<dbReference type="PROSITE" id="PS51485">
    <property type="entry name" value="PHYTOCYANIN"/>
    <property type="match status" value="1"/>
</dbReference>
<proteinExistence type="predicted"/>
<dbReference type="OrthoDB" id="1933543at2759"/>
<evidence type="ECO:0000256" key="4">
    <source>
        <dbReference type="SAM" id="SignalP"/>
    </source>
</evidence>
<dbReference type="Gene3D" id="2.60.40.420">
    <property type="entry name" value="Cupredoxins - blue copper proteins"/>
    <property type="match status" value="1"/>
</dbReference>
<dbReference type="GO" id="GO:0005886">
    <property type="term" value="C:plasma membrane"/>
    <property type="evidence" value="ECO:0000318"/>
    <property type="project" value="GO_Central"/>
</dbReference>
<evidence type="ECO:0000256" key="1">
    <source>
        <dbReference type="ARBA" id="ARBA00023157"/>
    </source>
</evidence>
<feature type="chain" id="PRO_5040226459" description="Phytocyanin domain-containing protein" evidence="4">
    <location>
        <begin position="23"/>
        <end position="190"/>
    </location>
</feature>
<accession>A0A9R1XLB3</accession>
<organism evidence="6 7">
    <name type="scientific">Lactuca sativa</name>
    <name type="common">Garden lettuce</name>
    <dbReference type="NCBI Taxonomy" id="4236"/>
    <lineage>
        <taxon>Eukaryota</taxon>
        <taxon>Viridiplantae</taxon>
        <taxon>Streptophyta</taxon>
        <taxon>Embryophyta</taxon>
        <taxon>Tracheophyta</taxon>
        <taxon>Spermatophyta</taxon>
        <taxon>Magnoliopsida</taxon>
        <taxon>eudicotyledons</taxon>
        <taxon>Gunneridae</taxon>
        <taxon>Pentapetalae</taxon>
        <taxon>asterids</taxon>
        <taxon>campanulids</taxon>
        <taxon>Asterales</taxon>
        <taxon>Asteraceae</taxon>
        <taxon>Cichorioideae</taxon>
        <taxon>Cichorieae</taxon>
        <taxon>Lactucinae</taxon>
        <taxon>Lactuca</taxon>
    </lineage>
</organism>
<evidence type="ECO:0000256" key="2">
    <source>
        <dbReference type="ARBA" id="ARBA00023180"/>
    </source>
</evidence>
<feature type="compositionally biased region" description="Polar residues" evidence="3">
    <location>
        <begin position="153"/>
        <end position="166"/>
    </location>
</feature>
<dbReference type="PANTHER" id="PTHR33021:SF234">
    <property type="entry name" value="EARLY NODULIN-LIKE PROTEIN 7"/>
    <property type="match status" value="1"/>
</dbReference>
<keyword evidence="2" id="KW-0325">Glycoprotein</keyword>
<feature type="domain" description="Phytocyanin" evidence="5">
    <location>
        <begin position="23"/>
        <end position="125"/>
    </location>
</feature>
<evidence type="ECO:0000259" key="5">
    <source>
        <dbReference type="PROSITE" id="PS51485"/>
    </source>
</evidence>
<protein>
    <recommendedName>
        <fullName evidence="5">Phytocyanin domain-containing protein</fullName>
    </recommendedName>
</protein>
<dbReference type="SUPFAM" id="SSF49503">
    <property type="entry name" value="Cupredoxins"/>
    <property type="match status" value="1"/>
</dbReference>
<name>A0A9R1XLB3_LACSA</name>
<evidence type="ECO:0000313" key="6">
    <source>
        <dbReference type="EMBL" id="KAJ0211727.1"/>
    </source>
</evidence>
<dbReference type="FunFam" id="2.60.40.420:FF:000034">
    <property type="entry name" value="Cupredoxin superfamily protein"/>
    <property type="match status" value="1"/>
</dbReference>
<dbReference type="GO" id="GO:0009055">
    <property type="term" value="F:electron transfer activity"/>
    <property type="evidence" value="ECO:0007669"/>
    <property type="project" value="InterPro"/>
</dbReference>
<reference evidence="6 7" key="1">
    <citation type="journal article" date="2017" name="Nat. Commun.">
        <title>Genome assembly with in vitro proximity ligation data and whole-genome triplication in lettuce.</title>
        <authorList>
            <person name="Reyes-Chin-Wo S."/>
            <person name="Wang Z."/>
            <person name="Yang X."/>
            <person name="Kozik A."/>
            <person name="Arikit S."/>
            <person name="Song C."/>
            <person name="Xia L."/>
            <person name="Froenicke L."/>
            <person name="Lavelle D.O."/>
            <person name="Truco M.J."/>
            <person name="Xia R."/>
            <person name="Zhu S."/>
            <person name="Xu C."/>
            <person name="Xu H."/>
            <person name="Xu X."/>
            <person name="Cox K."/>
            <person name="Korf I."/>
            <person name="Meyers B.C."/>
            <person name="Michelmore R.W."/>
        </authorList>
    </citation>
    <scope>NUCLEOTIDE SEQUENCE [LARGE SCALE GENOMIC DNA]</scope>
    <source>
        <strain evidence="7">cv. Salinas</strain>
        <tissue evidence="6">Seedlings</tissue>
    </source>
</reference>
<sequence length="190" mass="21065">MSSSSTALAFFFLTCTIAAVAGRQFLVGENVGWRVPAMRETQLYDIWALRRHFYVGDTLRFQYKNDSVVLTTESAFMRCDSRQPISVFNDGNTVINLDKVGKFYFISGKANRCIKGQKMTVNVESRNYPYPPPVVTPPHSPNYPIYPAPPSSQLPGSGNSSDSGPESTVSISVMSFIVSVVGLWLCMHHP</sequence>
<dbReference type="Proteomes" id="UP000235145">
    <property type="component" value="Unassembled WGS sequence"/>
</dbReference>